<dbReference type="InterPro" id="IPR053212">
    <property type="entry name" value="DHP_3-monooxygenase"/>
</dbReference>
<dbReference type="InterPro" id="IPR036188">
    <property type="entry name" value="FAD/NAD-bd_sf"/>
</dbReference>
<sequence>MSEKEKPKAVVVGGSIAGVACAHSLITAGWEVVVLEKSSITSTTGSPTGAGLGLDPLAQRLVQSWLGRPHLLHNSTLPLTVDLVQPYQTISLSLSLVFSFPIWFRMLFFPHLMDFCSFEQNQATDSEKKVSWTLARDENLKFRAALWADLHALLYNLLPSNIFFWGHLFLSFCTSHDKKSVKIKAKVLQTDEIIEIAANLLVAADGCLSSIRQHFLPDFKLRYSGYCAWRGVLDFSGKDNSETVTGIRRAYPELGKCLYFDLGSCTHGVLYELQNRRLNWIWYVNQAEPELQRNSVTMKVSSEMVHKMHQEAEKVWVPELVGVMKETKDPFLNFIYDSDPLEQIFWDNVVLVGDAAHPTTPHGLRSTNMSILDAAVLGKCLTKWGAENLQSALREYQSIRLPVVSKQVLHARRMGRIKQGLFLPDREPFDPKTATPEDCQDLQQQNMPFFNDVPMILM</sequence>
<protein>
    <recommendedName>
        <fullName evidence="1">FAD-binding domain-containing protein</fullName>
    </recommendedName>
</protein>
<dbReference type="SUPFAM" id="SSF51905">
    <property type="entry name" value="FAD/NAD(P)-binding domain"/>
    <property type="match status" value="1"/>
</dbReference>
<proteinExistence type="predicted"/>
<dbReference type="PANTHER" id="PTHR47469">
    <property type="entry name" value="MONOOXYGENASE-LIKE"/>
    <property type="match status" value="1"/>
</dbReference>
<evidence type="ECO:0000313" key="3">
    <source>
        <dbReference type="Proteomes" id="UP000619265"/>
    </source>
</evidence>
<accession>A0A833X3T1</accession>
<dbReference type="Gramene" id="Jr11_28930_p1">
    <property type="protein sequence ID" value="cds.Jr11_28930_p1"/>
    <property type="gene ID" value="Jr11_28930"/>
</dbReference>
<dbReference type="PRINTS" id="PR00420">
    <property type="entry name" value="RNGMNOXGNASE"/>
</dbReference>
<dbReference type="Proteomes" id="UP000619265">
    <property type="component" value="Unassembled WGS sequence"/>
</dbReference>
<dbReference type="PANTHER" id="PTHR47469:SF2">
    <property type="entry name" value="OS06G0597600 PROTEIN"/>
    <property type="match status" value="1"/>
</dbReference>
<feature type="domain" description="FAD-binding" evidence="1">
    <location>
        <begin position="343"/>
        <end position="408"/>
    </location>
</feature>
<dbReference type="PROSITE" id="PS51257">
    <property type="entry name" value="PROKAR_LIPOPROTEIN"/>
    <property type="match status" value="1"/>
</dbReference>
<dbReference type="SUPFAM" id="SSF54373">
    <property type="entry name" value="FAD-linked reductases, C-terminal domain"/>
    <property type="match status" value="1"/>
</dbReference>
<evidence type="ECO:0000313" key="2">
    <source>
        <dbReference type="EMBL" id="KAF5456686.1"/>
    </source>
</evidence>
<organism evidence="2 3">
    <name type="scientific">Juglans regia</name>
    <name type="common">English walnut</name>
    <dbReference type="NCBI Taxonomy" id="51240"/>
    <lineage>
        <taxon>Eukaryota</taxon>
        <taxon>Viridiplantae</taxon>
        <taxon>Streptophyta</taxon>
        <taxon>Embryophyta</taxon>
        <taxon>Tracheophyta</taxon>
        <taxon>Spermatophyta</taxon>
        <taxon>Magnoliopsida</taxon>
        <taxon>eudicotyledons</taxon>
        <taxon>Gunneridae</taxon>
        <taxon>Pentapetalae</taxon>
        <taxon>rosids</taxon>
        <taxon>fabids</taxon>
        <taxon>Fagales</taxon>
        <taxon>Juglandaceae</taxon>
        <taxon>Juglans</taxon>
    </lineage>
</organism>
<dbReference type="InterPro" id="IPR002938">
    <property type="entry name" value="FAD-bd"/>
</dbReference>
<dbReference type="AlphaFoldDB" id="A0A833X3T1"/>
<dbReference type="Pfam" id="PF01494">
    <property type="entry name" value="FAD_binding_3"/>
    <property type="match status" value="1"/>
</dbReference>
<gene>
    <name evidence="2" type="ORF">F2P56_026137</name>
</gene>
<name>A0A833X3T1_JUGRE</name>
<dbReference type="EMBL" id="LIHL02000011">
    <property type="protein sequence ID" value="KAF5456686.1"/>
    <property type="molecule type" value="Genomic_DNA"/>
</dbReference>
<evidence type="ECO:0000259" key="1">
    <source>
        <dbReference type="Pfam" id="PF01494"/>
    </source>
</evidence>
<dbReference type="Gene3D" id="3.50.50.60">
    <property type="entry name" value="FAD/NAD(P)-binding domain"/>
    <property type="match status" value="2"/>
</dbReference>
<comment type="caution">
    <text evidence="2">The sequence shown here is derived from an EMBL/GenBank/DDBJ whole genome shotgun (WGS) entry which is preliminary data.</text>
</comment>
<reference evidence="2" key="2">
    <citation type="submission" date="2020-03" db="EMBL/GenBank/DDBJ databases">
        <title>Walnut 2.0.</title>
        <authorList>
            <person name="Marrano A."/>
            <person name="Britton M."/>
            <person name="Zimin A.V."/>
            <person name="Zaini P.A."/>
            <person name="Workman R."/>
            <person name="Puiu D."/>
            <person name="Bianco L."/>
            <person name="Allen B.J."/>
            <person name="Troggio M."/>
            <person name="Leslie C.A."/>
            <person name="Timp W."/>
            <person name="Dendekar A."/>
            <person name="Salzberg S.L."/>
            <person name="Neale D.B."/>
        </authorList>
    </citation>
    <scope>NUCLEOTIDE SEQUENCE</scope>
    <source>
        <tissue evidence="2">Leaves</tissue>
    </source>
</reference>
<reference evidence="2" key="1">
    <citation type="submission" date="2015-10" db="EMBL/GenBank/DDBJ databases">
        <authorList>
            <person name="Martinez-Garcia P.J."/>
            <person name="Crepeau M.W."/>
            <person name="Puiu D."/>
            <person name="Gonzalez-Ibeas D."/>
            <person name="Whalen J."/>
            <person name="Stevens K."/>
            <person name="Paul R."/>
            <person name="Butterfield T."/>
            <person name="Britton M."/>
            <person name="Reagan R."/>
            <person name="Chakraborty S."/>
            <person name="Walawage S.L."/>
            <person name="Vasquez-Gross H.A."/>
            <person name="Cardeno C."/>
            <person name="Famula R."/>
            <person name="Pratt K."/>
            <person name="Kuruganti S."/>
            <person name="Aradhya M.K."/>
            <person name="Leslie C.A."/>
            <person name="Dandekar A.M."/>
            <person name="Salzberg S.L."/>
            <person name="Wegrzyn J.L."/>
            <person name="Langley C.H."/>
            <person name="Neale D.B."/>
        </authorList>
    </citation>
    <scope>NUCLEOTIDE SEQUENCE</scope>
    <source>
        <tissue evidence="2">Leaves</tissue>
    </source>
</reference>
<dbReference type="GO" id="GO:0071949">
    <property type="term" value="F:FAD binding"/>
    <property type="evidence" value="ECO:0007669"/>
    <property type="project" value="InterPro"/>
</dbReference>